<proteinExistence type="predicted"/>
<evidence type="ECO:0000259" key="2">
    <source>
        <dbReference type="Pfam" id="PF07859"/>
    </source>
</evidence>
<reference evidence="3" key="1">
    <citation type="submission" date="2023-01" db="EMBL/GenBank/DDBJ databases">
        <title>The growth and conidiation of Purpureocillium lavendulum are regulated by nitrogen source and histone H3K14 acetylation.</title>
        <authorList>
            <person name="Tang P."/>
            <person name="Han J."/>
            <person name="Zhang C."/>
            <person name="Tang P."/>
            <person name="Qi F."/>
            <person name="Zhang K."/>
            <person name="Liang L."/>
        </authorList>
    </citation>
    <scope>NUCLEOTIDE SEQUENCE</scope>
    <source>
        <strain evidence="3">YMF1.00683</strain>
    </source>
</reference>
<accession>A0AB34FT99</accession>
<organism evidence="3 4">
    <name type="scientific">Purpureocillium lavendulum</name>
    <dbReference type="NCBI Taxonomy" id="1247861"/>
    <lineage>
        <taxon>Eukaryota</taxon>
        <taxon>Fungi</taxon>
        <taxon>Dikarya</taxon>
        <taxon>Ascomycota</taxon>
        <taxon>Pezizomycotina</taxon>
        <taxon>Sordariomycetes</taxon>
        <taxon>Hypocreomycetidae</taxon>
        <taxon>Hypocreales</taxon>
        <taxon>Ophiocordycipitaceae</taxon>
        <taxon>Purpureocillium</taxon>
    </lineage>
</organism>
<name>A0AB34FT99_9HYPO</name>
<keyword evidence="4" id="KW-1185">Reference proteome</keyword>
<dbReference type="GO" id="GO:0016787">
    <property type="term" value="F:hydrolase activity"/>
    <property type="evidence" value="ECO:0007669"/>
    <property type="project" value="UniProtKB-KW"/>
</dbReference>
<dbReference type="InterPro" id="IPR029058">
    <property type="entry name" value="AB_hydrolase_fold"/>
</dbReference>
<keyword evidence="1" id="KW-0378">Hydrolase</keyword>
<dbReference type="PANTHER" id="PTHR48081:SF21">
    <property type="entry name" value="LIPASE_THIOESTERASE FAMILY PROTEIN (AFU_ORTHOLOGUE AFUA_8G02590)"/>
    <property type="match status" value="1"/>
</dbReference>
<evidence type="ECO:0000313" key="3">
    <source>
        <dbReference type="EMBL" id="KAJ6441596.1"/>
    </source>
</evidence>
<comment type="caution">
    <text evidence="3">The sequence shown here is derived from an EMBL/GenBank/DDBJ whole genome shotgun (WGS) entry which is preliminary data.</text>
</comment>
<dbReference type="EMBL" id="JAQHRD010000004">
    <property type="protein sequence ID" value="KAJ6441596.1"/>
    <property type="molecule type" value="Genomic_DNA"/>
</dbReference>
<feature type="domain" description="Alpha/beta hydrolase fold-3" evidence="2">
    <location>
        <begin position="220"/>
        <end position="435"/>
    </location>
</feature>
<dbReference type="InterPro" id="IPR050300">
    <property type="entry name" value="GDXG_lipolytic_enzyme"/>
</dbReference>
<dbReference type="Proteomes" id="UP001163105">
    <property type="component" value="Unassembled WGS sequence"/>
</dbReference>
<protein>
    <submittedName>
        <fullName evidence="3">Lipase/thioesterase</fullName>
    </submittedName>
</protein>
<dbReference type="Gene3D" id="3.40.50.1820">
    <property type="entry name" value="alpha/beta hydrolase"/>
    <property type="match status" value="1"/>
</dbReference>
<evidence type="ECO:0000256" key="1">
    <source>
        <dbReference type="ARBA" id="ARBA00022801"/>
    </source>
</evidence>
<gene>
    <name evidence="3" type="ORF">O9K51_05147</name>
</gene>
<dbReference type="SUPFAM" id="SSF53474">
    <property type="entry name" value="alpha/beta-Hydrolases"/>
    <property type="match status" value="1"/>
</dbReference>
<dbReference type="Pfam" id="PF07859">
    <property type="entry name" value="Abhydrolase_3"/>
    <property type="match status" value="1"/>
</dbReference>
<evidence type="ECO:0000313" key="4">
    <source>
        <dbReference type="Proteomes" id="UP001163105"/>
    </source>
</evidence>
<dbReference type="InterPro" id="IPR013094">
    <property type="entry name" value="AB_hydrolase_3"/>
</dbReference>
<dbReference type="AlphaFoldDB" id="A0AB34FT99"/>
<dbReference type="PANTHER" id="PTHR48081">
    <property type="entry name" value="AB HYDROLASE SUPERFAMILY PROTEIN C4A8.06C"/>
    <property type="match status" value="1"/>
</dbReference>
<sequence length="464" mass="50886">MRLGPSSSALRPGPGKVPAPNYIWRSRGAAVPLLSLPRSGTGATSIPEAEAPLARTDPCVNGDAQAHEYEFLSARRLNVGDAKHPIPLNVLDWESRRYNSTASNMKETKTIVMQRLSFGGKLDMLPALASIVTVGILSVLSGFIRSTKDAPSLYLHIAYAVLRRATKRLSVLQLQWISPPTDKMYERYARSARVTPQTVDLGIHGAKGHWIGNKNAKHVLIWYHGGGFCLPANLGYFKFWADVVSSSRAAGKDVAVFALTYTLAPHARYPTQLTQAVEALRYVLAQKRQRPSQIFLGGDSAGGNLAVGVLSHLAHPHPAIQELKLEEPLAGTALIAPWTSLDENHSQEKVYSGGDLITPFVGKPWSRHYLNGTARDYYTDASLAPSSWFETYPVKQILVLGGGNEVLLPIIEDFVEKLKGGFPSVEFFIGKREAHVAPVYNLYVGDSTETQQGKKLKTWLKELL</sequence>